<keyword evidence="1" id="KW-0812">Transmembrane</keyword>
<name>A0A0F9A3S7_9ZZZZ</name>
<feature type="transmembrane region" description="Helical" evidence="1">
    <location>
        <begin position="7"/>
        <end position="25"/>
    </location>
</feature>
<evidence type="ECO:0000313" key="2">
    <source>
        <dbReference type="EMBL" id="KKK73259.1"/>
    </source>
</evidence>
<evidence type="ECO:0000256" key="1">
    <source>
        <dbReference type="SAM" id="Phobius"/>
    </source>
</evidence>
<accession>A0A0F9A3S7</accession>
<dbReference type="EMBL" id="LAZR01056866">
    <property type="protein sequence ID" value="KKK73259.1"/>
    <property type="molecule type" value="Genomic_DNA"/>
</dbReference>
<sequence length="81" mass="9642">MSDYISVACILGAIVLIIIILAWALRPPSFQQKQVWNPKTQSWYHIPDHDEVFPMMTPIDEEGRAKAKEKYRRFRRRGWIK</sequence>
<dbReference type="AlphaFoldDB" id="A0A0F9A3S7"/>
<gene>
    <name evidence="2" type="ORF">LCGC14_2895610</name>
</gene>
<keyword evidence="1" id="KW-1133">Transmembrane helix</keyword>
<keyword evidence="1" id="KW-0472">Membrane</keyword>
<reference evidence="2" key="1">
    <citation type="journal article" date="2015" name="Nature">
        <title>Complex archaea that bridge the gap between prokaryotes and eukaryotes.</title>
        <authorList>
            <person name="Spang A."/>
            <person name="Saw J.H."/>
            <person name="Jorgensen S.L."/>
            <person name="Zaremba-Niedzwiedzka K."/>
            <person name="Martijn J."/>
            <person name="Lind A.E."/>
            <person name="van Eijk R."/>
            <person name="Schleper C."/>
            <person name="Guy L."/>
            <person name="Ettema T.J."/>
        </authorList>
    </citation>
    <scope>NUCLEOTIDE SEQUENCE</scope>
</reference>
<comment type="caution">
    <text evidence="2">The sequence shown here is derived from an EMBL/GenBank/DDBJ whole genome shotgun (WGS) entry which is preliminary data.</text>
</comment>
<organism evidence="2">
    <name type="scientific">marine sediment metagenome</name>
    <dbReference type="NCBI Taxonomy" id="412755"/>
    <lineage>
        <taxon>unclassified sequences</taxon>
        <taxon>metagenomes</taxon>
        <taxon>ecological metagenomes</taxon>
    </lineage>
</organism>
<protein>
    <submittedName>
        <fullName evidence="2">Uncharacterized protein</fullName>
    </submittedName>
</protein>
<proteinExistence type="predicted"/>